<evidence type="ECO:0000313" key="2">
    <source>
        <dbReference type="Proteomes" id="UP000249218"/>
    </source>
</evidence>
<proteinExistence type="predicted"/>
<keyword evidence="2" id="KW-1185">Reference proteome</keyword>
<evidence type="ECO:0000313" key="1">
    <source>
        <dbReference type="EMBL" id="PZC74516.1"/>
    </source>
</evidence>
<dbReference type="Proteomes" id="UP000249218">
    <property type="component" value="Unassembled WGS sequence"/>
</dbReference>
<organism evidence="1 2">
    <name type="scientific">Helicoverpa armigera</name>
    <name type="common">Cotton bollworm</name>
    <name type="synonym">Heliothis armigera</name>
    <dbReference type="NCBI Taxonomy" id="29058"/>
    <lineage>
        <taxon>Eukaryota</taxon>
        <taxon>Metazoa</taxon>
        <taxon>Ecdysozoa</taxon>
        <taxon>Arthropoda</taxon>
        <taxon>Hexapoda</taxon>
        <taxon>Insecta</taxon>
        <taxon>Pterygota</taxon>
        <taxon>Neoptera</taxon>
        <taxon>Endopterygota</taxon>
        <taxon>Lepidoptera</taxon>
        <taxon>Glossata</taxon>
        <taxon>Ditrysia</taxon>
        <taxon>Noctuoidea</taxon>
        <taxon>Noctuidae</taxon>
        <taxon>Heliothinae</taxon>
        <taxon>Helicoverpa</taxon>
    </lineage>
</organism>
<dbReference type="EMBL" id="KZ150045">
    <property type="protein sequence ID" value="PZC74516.1"/>
    <property type="molecule type" value="Genomic_DNA"/>
</dbReference>
<dbReference type="AlphaFoldDB" id="A0A2W1BNS4"/>
<protein>
    <submittedName>
        <fullName evidence="1">Uncharacterized protein</fullName>
    </submittedName>
</protein>
<sequence length="89" mass="9686">MTLGGAHARCRGPPTHPATHRRISACLGYSPRQRFAAAAFPTANAALRDRVITQKASPKLNKYHSCRYRAVDSCCCVCRGLLSTESTHS</sequence>
<gene>
    <name evidence="1" type="primary">HaOG207719</name>
    <name evidence="1" type="ORF">B5X24_HaOG207719</name>
</gene>
<name>A0A2W1BNS4_HELAM</name>
<accession>A0A2W1BNS4</accession>
<reference evidence="1 2" key="1">
    <citation type="journal article" date="2017" name="BMC Biol.">
        <title>Genomic innovations, transcriptional plasticity and gene loss underlying the evolution and divergence of two highly polyphagous and invasive Helicoverpa pest species.</title>
        <authorList>
            <person name="Pearce S.L."/>
            <person name="Clarke D.F."/>
            <person name="East P.D."/>
            <person name="Elfekih S."/>
            <person name="Gordon K.H."/>
            <person name="Jermiin L.S."/>
            <person name="McGaughran A."/>
            <person name="Oakeshott J.G."/>
            <person name="Papanikolaou A."/>
            <person name="Perera O.P."/>
            <person name="Rane R.V."/>
            <person name="Richards S."/>
            <person name="Tay W.T."/>
            <person name="Walsh T.K."/>
            <person name="Anderson A."/>
            <person name="Anderson C.J."/>
            <person name="Asgari S."/>
            <person name="Board P.G."/>
            <person name="Bretschneider A."/>
            <person name="Campbell P.M."/>
            <person name="Chertemps T."/>
            <person name="Christeller J.T."/>
            <person name="Coppin C.W."/>
            <person name="Downes S.J."/>
            <person name="Duan G."/>
            <person name="Farnsworth C.A."/>
            <person name="Good R.T."/>
            <person name="Han L.B."/>
            <person name="Han Y.C."/>
            <person name="Hatje K."/>
            <person name="Horne I."/>
            <person name="Huang Y.P."/>
            <person name="Hughes D.S."/>
            <person name="Jacquin-Joly E."/>
            <person name="James W."/>
            <person name="Jhangiani S."/>
            <person name="Kollmar M."/>
            <person name="Kuwar S.S."/>
            <person name="Li S."/>
            <person name="Liu N.Y."/>
            <person name="Maibeche M.T."/>
            <person name="Miller J.R."/>
            <person name="Montagne N."/>
            <person name="Perry T."/>
            <person name="Qu J."/>
            <person name="Song S.V."/>
            <person name="Sutton G.G."/>
            <person name="Vogel H."/>
            <person name="Walenz B.P."/>
            <person name="Xu W."/>
            <person name="Zhang H.J."/>
            <person name="Zou Z."/>
            <person name="Batterham P."/>
            <person name="Edwards O.R."/>
            <person name="Feyereisen R."/>
            <person name="Gibbs R.A."/>
            <person name="Heckel D.G."/>
            <person name="McGrath A."/>
            <person name="Robin C."/>
            <person name="Scherer S.E."/>
            <person name="Worley K.C."/>
            <person name="Wu Y.D."/>
        </authorList>
    </citation>
    <scope>NUCLEOTIDE SEQUENCE [LARGE SCALE GENOMIC DNA]</scope>
    <source>
        <strain evidence="1">Harm_GR_Male_#8</strain>
        <tissue evidence="1">Whole organism</tissue>
    </source>
</reference>